<keyword evidence="12" id="KW-1185">Reference proteome</keyword>
<evidence type="ECO:0000256" key="9">
    <source>
        <dbReference type="ARBA" id="ARBA00023136"/>
    </source>
</evidence>
<dbReference type="SUPFAM" id="SSF52058">
    <property type="entry name" value="L domain-like"/>
    <property type="match status" value="1"/>
</dbReference>
<evidence type="ECO:0000256" key="5">
    <source>
        <dbReference type="ARBA" id="ARBA00022692"/>
    </source>
</evidence>
<accession>A0ABR0DCX3</accession>
<keyword evidence="8" id="KW-1133">Transmembrane helix</keyword>
<evidence type="ECO:0000256" key="8">
    <source>
        <dbReference type="ARBA" id="ARBA00022989"/>
    </source>
</evidence>
<keyword evidence="5" id="KW-0812">Transmembrane</keyword>
<evidence type="ECO:0000313" key="12">
    <source>
        <dbReference type="Proteomes" id="UP001291926"/>
    </source>
</evidence>
<evidence type="ECO:0000313" key="11">
    <source>
        <dbReference type="EMBL" id="KAK4487070.1"/>
    </source>
</evidence>
<dbReference type="SUPFAM" id="SSF52047">
    <property type="entry name" value="RNI-like"/>
    <property type="match status" value="1"/>
</dbReference>
<evidence type="ECO:0000256" key="6">
    <source>
        <dbReference type="ARBA" id="ARBA00022729"/>
    </source>
</evidence>
<evidence type="ECO:0000256" key="2">
    <source>
        <dbReference type="ARBA" id="ARBA00009592"/>
    </source>
</evidence>
<reference evidence="11 12" key="1">
    <citation type="journal article" date="2023" name="bioRxiv">
        <title>Genome report: Whole genome sequence and annotation of Penstemon davidsonii.</title>
        <authorList>
            <person name="Ostevik K.L."/>
            <person name="Alabady M."/>
            <person name="Zhang M."/>
            <person name="Rausher M.D."/>
        </authorList>
    </citation>
    <scope>NUCLEOTIDE SEQUENCE [LARGE SCALE GENOMIC DNA]</scope>
    <source>
        <strain evidence="11">DNT005</strain>
        <tissue evidence="11">Whole leaf</tissue>
    </source>
</reference>
<proteinExistence type="inferred from homology"/>
<comment type="caution">
    <text evidence="11">The sequence shown here is derived from an EMBL/GenBank/DDBJ whole genome shotgun (WGS) entry which is preliminary data.</text>
</comment>
<dbReference type="Gene3D" id="3.80.10.10">
    <property type="entry name" value="Ribonuclease Inhibitor"/>
    <property type="match status" value="3"/>
</dbReference>
<dbReference type="InterPro" id="IPR001611">
    <property type="entry name" value="Leu-rich_rpt"/>
</dbReference>
<keyword evidence="10" id="KW-0325">Glycoprotein</keyword>
<dbReference type="SMART" id="SM00369">
    <property type="entry name" value="LRR_TYP"/>
    <property type="match status" value="4"/>
</dbReference>
<dbReference type="PANTHER" id="PTHR48063:SF112">
    <property type="entry name" value="RECEPTOR LIKE PROTEIN 30-LIKE"/>
    <property type="match status" value="1"/>
</dbReference>
<evidence type="ECO:0000256" key="7">
    <source>
        <dbReference type="ARBA" id="ARBA00022737"/>
    </source>
</evidence>
<evidence type="ECO:0000256" key="3">
    <source>
        <dbReference type="ARBA" id="ARBA00022475"/>
    </source>
</evidence>
<sequence>MKQLQYLNLSSTLLHGVVPHNLGNLSSLRVLDLSYTEDLVVDDLTWISRLSSLEHLDFSWVDLSPTKDLLKNIEELDLAGNKFYGHLPEEIGGLKKLMYLDLTYNVFINGTIPNSLGKLSALRVLGLSNNNLFGSIPSSLGDLRELEELYLGQLSNLGTFYEDHFANLSKLSTLVFPQWVQMQKELEYLSIKNCSISDTLSNSLNNSKNMTDLYLSNNHIQGPIPNNISQMLPFLQALYLDQNHINESIPDSLCEIKSLQVMDLSRNHLSGNLPECLGNLHDLMAMRLSSNEISGVIPNSISGAYSLEYLNLNNNSLTGKLPRTMKNCTKLIVVDIGENIFLGKLPQWVGNYLPDLRLLRLRNNKFYGQIPFEVCQLLKLQMLDLANNNLTGGIPNCFGNLSGMVLNSNYHYYWAEESFTEVLKGLELEYSDKISRFLVNLDVSNNNLVGKFLGS</sequence>
<dbReference type="InterPro" id="IPR046956">
    <property type="entry name" value="RLP23-like"/>
</dbReference>
<keyword evidence="7" id="KW-0677">Repeat</keyword>
<keyword evidence="3" id="KW-1003">Cell membrane</keyword>
<dbReference type="InterPro" id="IPR032675">
    <property type="entry name" value="LRR_dom_sf"/>
</dbReference>
<dbReference type="Pfam" id="PF00560">
    <property type="entry name" value="LRR_1"/>
    <property type="match status" value="4"/>
</dbReference>
<evidence type="ECO:0000256" key="10">
    <source>
        <dbReference type="ARBA" id="ARBA00023180"/>
    </source>
</evidence>
<comment type="similarity">
    <text evidence="2">Belongs to the RLP family.</text>
</comment>
<keyword evidence="6" id="KW-0732">Signal</keyword>
<dbReference type="Proteomes" id="UP001291926">
    <property type="component" value="Unassembled WGS sequence"/>
</dbReference>
<dbReference type="PANTHER" id="PTHR48063">
    <property type="entry name" value="LRR RECEPTOR-LIKE KINASE"/>
    <property type="match status" value="1"/>
</dbReference>
<evidence type="ECO:0000256" key="1">
    <source>
        <dbReference type="ARBA" id="ARBA00004251"/>
    </source>
</evidence>
<gene>
    <name evidence="11" type="ORF">RD792_006385</name>
</gene>
<organism evidence="11 12">
    <name type="scientific">Penstemon davidsonii</name>
    <dbReference type="NCBI Taxonomy" id="160366"/>
    <lineage>
        <taxon>Eukaryota</taxon>
        <taxon>Viridiplantae</taxon>
        <taxon>Streptophyta</taxon>
        <taxon>Embryophyta</taxon>
        <taxon>Tracheophyta</taxon>
        <taxon>Spermatophyta</taxon>
        <taxon>Magnoliopsida</taxon>
        <taxon>eudicotyledons</taxon>
        <taxon>Gunneridae</taxon>
        <taxon>Pentapetalae</taxon>
        <taxon>asterids</taxon>
        <taxon>lamiids</taxon>
        <taxon>Lamiales</taxon>
        <taxon>Plantaginaceae</taxon>
        <taxon>Cheloneae</taxon>
        <taxon>Penstemon</taxon>
    </lineage>
</organism>
<comment type="subcellular location">
    <subcellularLocation>
        <location evidence="1">Cell membrane</location>
        <topology evidence="1">Single-pass type I membrane protein</topology>
    </subcellularLocation>
</comment>
<dbReference type="EMBL" id="JAYDYQ010002152">
    <property type="protein sequence ID" value="KAK4487070.1"/>
    <property type="molecule type" value="Genomic_DNA"/>
</dbReference>
<dbReference type="InterPro" id="IPR003591">
    <property type="entry name" value="Leu-rich_rpt_typical-subtyp"/>
</dbReference>
<keyword evidence="4" id="KW-0433">Leucine-rich repeat</keyword>
<evidence type="ECO:0000256" key="4">
    <source>
        <dbReference type="ARBA" id="ARBA00022614"/>
    </source>
</evidence>
<keyword evidence="9" id="KW-0472">Membrane</keyword>
<protein>
    <submittedName>
        <fullName evidence="11">Uncharacterized protein</fullName>
    </submittedName>
</protein>
<dbReference type="Pfam" id="PF13855">
    <property type="entry name" value="LRR_8"/>
    <property type="match status" value="2"/>
</dbReference>
<name>A0ABR0DCX3_9LAMI</name>